<protein>
    <submittedName>
        <fullName evidence="2">10108_t:CDS:1</fullName>
    </submittedName>
</protein>
<dbReference type="Proteomes" id="UP000789508">
    <property type="component" value="Unassembled WGS sequence"/>
</dbReference>
<feature type="domain" description="Reverse transcriptase" evidence="1">
    <location>
        <begin position="281"/>
        <end position="350"/>
    </location>
</feature>
<dbReference type="EMBL" id="CAJVPS010011806">
    <property type="protein sequence ID" value="CAG8667203.1"/>
    <property type="molecule type" value="Genomic_DNA"/>
</dbReference>
<gene>
    <name evidence="2" type="ORF">ALEPTO_LOCUS10493</name>
</gene>
<comment type="caution">
    <text evidence="2">The sequence shown here is derived from an EMBL/GenBank/DDBJ whole genome shotgun (WGS) entry which is preliminary data.</text>
</comment>
<dbReference type="InterPro" id="IPR000477">
    <property type="entry name" value="RT_dom"/>
</dbReference>
<accession>A0A9N9E7J4</accession>
<dbReference type="InterPro" id="IPR043502">
    <property type="entry name" value="DNA/RNA_pol_sf"/>
</dbReference>
<organism evidence="2 3">
    <name type="scientific">Ambispora leptoticha</name>
    <dbReference type="NCBI Taxonomy" id="144679"/>
    <lineage>
        <taxon>Eukaryota</taxon>
        <taxon>Fungi</taxon>
        <taxon>Fungi incertae sedis</taxon>
        <taxon>Mucoromycota</taxon>
        <taxon>Glomeromycotina</taxon>
        <taxon>Glomeromycetes</taxon>
        <taxon>Archaeosporales</taxon>
        <taxon>Ambisporaceae</taxon>
        <taxon>Ambispora</taxon>
    </lineage>
</organism>
<proteinExistence type="predicted"/>
<sequence>MYTTLYQETRILMKIIGKKIEKGLKDIYETTTIEDKTPPPSPKKEGIGVPDNISEMTDNDPNNFNFYRKIKEKYPIEMRHIIIPTIKEEKNVKYQILSEENTDIPPMFIGYCKIKKPLEDDIYIGTTTEMAKEAIIVQPGIANDDQIMIMNISNKKFEIRRGQKIANDEKKRIKILEERCLQTEGPGVWELLGPVLTKYIDTFREKDEYATHVDPIVIEPVKIILKEGVDESKIPWNMKAQKKRKYSQEELEIIRKMRDDLLKNGIIFSGNTDWRSPCIVIEKNDGTKKIAIDYRILNTFLLLLRELLPDTKQMLQKISMYKHYITMDIKSAYWQILVHEDSRKYTATEFADFGTYC</sequence>
<reference evidence="2" key="1">
    <citation type="submission" date="2021-06" db="EMBL/GenBank/DDBJ databases">
        <authorList>
            <person name="Kallberg Y."/>
            <person name="Tangrot J."/>
            <person name="Rosling A."/>
        </authorList>
    </citation>
    <scope>NUCLEOTIDE SEQUENCE</scope>
    <source>
        <strain evidence="2">FL130A</strain>
    </source>
</reference>
<keyword evidence="3" id="KW-1185">Reference proteome</keyword>
<dbReference type="SUPFAM" id="SSF56672">
    <property type="entry name" value="DNA/RNA polymerases"/>
    <property type="match status" value="1"/>
</dbReference>
<dbReference type="AlphaFoldDB" id="A0A9N9E7J4"/>
<evidence type="ECO:0000259" key="1">
    <source>
        <dbReference type="Pfam" id="PF00078"/>
    </source>
</evidence>
<dbReference type="Gene3D" id="3.10.10.10">
    <property type="entry name" value="HIV Type 1 Reverse Transcriptase, subunit A, domain 1"/>
    <property type="match status" value="1"/>
</dbReference>
<dbReference type="Pfam" id="PF00078">
    <property type="entry name" value="RVT_1"/>
    <property type="match status" value="1"/>
</dbReference>
<evidence type="ECO:0000313" key="2">
    <source>
        <dbReference type="EMBL" id="CAG8667203.1"/>
    </source>
</evidence>
<dbReference type="InterPro" id="IPR051320">
    <property type="entry name" value="Viral_Replic_Matur_Polypro"/>
</dbReference>
<name>A0A9N9E7J4_9GLOM</name>
<dbReference type="PANTHER" id="PTHR33064">
    <property type="entry name" value="POL PROTEIN"/>
    <property type="match status" value="1"/>
</dbReference>
<dbReference type="OrthoDB" id="5920460at2759"/>
<evidence type="ECO:0000313" key="3">
    <source>
        <dbReference type="Proteomes" id="UP000789508"/>
    </source>
</evidence>
<dbReference type="PANTHER" id="PTHR33064:SF37">
    <property type="entry name" value="RIBONUCLEASE H"/>
    <property type="match status" value="1"/>
</dbReference>